<protein>
    <submittedName>
        <fullName evidence="1">Uncharacterized protein</fullName>
    </submittedName>
</protein>
<comment type="caution">
    <text evidence="1">The sequence shown here is derived from an EMBL/GenBank/DDBJ whole genome shotgun (WGS) entry which is preliminary data.</text>
</comment>
<dbReference type="EMBL" id="LAHD01000106">
    <property type="protein sequence ID" value="PHJ97954.1"/>
    <property type="molecule type" value="Genomic_DNA"/>
</dbReference>
<evidence type="ECO:0000313" key="2">
    <source>
        <dbReference type="Proteomes" id="UP000222310"/>
    </source>
</evidence>
<name>A0A9Q6EIP6_NOSLI</name>
<organism evidence="1 2">
    <name type="scientific">Nostoc linckia z8</name>
    <dbReference type="NCBI Taxonomy" id="1628746"/>
    <lineage>
        <taxon>Bacteria</taxon>
        <taxon>Bacillati</taxon>
        <taxon>Cyanobacteriota</taxon>
        <taxon>Cyanophyceae</taxon>
        <taxon>Nostocales</taxon>
        <taxon>Nostocaceae</taxon>
        <taxon>Nostoc</taxon>
    </lineage>
</organism>
<gene>
    <name evidence="1" type="ORF">VF08_27740</name>
</gene>
<sequence>MLPLADDLRIWALDYHWVFMSGVSEGQAQLNPDNFEGEQGFVNFEGEQPFAPTDKCVGI</sequence>
<reference evidence="1 2" key="1">
    <citation type="submission" date="2015-02" db="EMBL/GenBank/DDBJ databases">
        <title>Nostoc linckia genome annotation.</title>
        <authorList>
            <person name="Zhou Z."/>
        </authorList>
    </citation>
    <scope>NUCLEOTIDE SEQUENCE [LARGE SCALE GENOMIC DNA]</scope>
    <source>
        <strain evidence="2">z8</strain>
    </source>
</reference>
<evidence type="ECO:0000313" key="1">
    <source>
        <dbReference type="EMBL" id="PHJ97954.1"/>
    </source>
</evidence>
<proteinExistence type="predicted"/>
<dbReference type="AlphaFoldDB" id="A0A9Q6EIP6"/>
<accession>A0A9Q6EIP6</accession>
<dbReference type="Proteomes" id="UP000222310">
    <property type="component" value="Unassembled WGS sequence"/>
</dbReference>